<sequence>MMRRRVYRDGSWKGEGEDACSRGSRACGLSFTEVEQMIIIEKVSLRYCNSISSKFILTSGHLLIEEVVARRAAKLFSSSCSKLSKTLIATFWSLRSVHDDIQHPSGLRHIDVELAELGRSCDQHSSSVCYGLRALLVKLGEYWTLYEMGPFSCLQTLDQCLVVKTREEIMWATISSEHNDVIRSEPAKMDYIRRSNIIEISGLRRIVTELGIELPTYPLRDQVIT</sequence>
<dbReference type="AlphaFoldDB" id="A0A8S9JR82"/>
<gene>
    <name evidence="1" type="ORF">F2Q70_00037090</name>
</gene>
<organism evidence="1">
    <name type="scientific">Brassica cretica</name>
    <name type="common">Mustard</name>
    <dbReference type="NCBI Taxonomy" id="69181"/>
    <lineage>
        <taxon>Eukaryota</taxon>
        <taxon>Viridiplantae</taxon>
        <taxon>Streptophyta</taxon>
        <taxon>Embryophyta</taxon>
        <taxon>Tracheophyta</taxon>
        <taxon>Spermatophyta</taxon>
        <taxon>Magnoliopsida</taxon>
        <taxon>eudicotyledons</taxon>
        <taxon>Gunneridae</taxon>
        <taxon>Pentapetalae</taxon>
        <taxon>rosids</taxon>
        <taxon>malvids</taxon>
        <taxon>Brassicales</taxon>
        <taxon>Brassicaceae</taxon>
        <taxon>Brassiceae</taxon>
        <taxon>Brassica</taxon>
    </lineage>
</organism>
<accession>A0A8S9JR82</accession>
<comment type="caution">
    <text evidence="1">The sequence shown here is derived from an EMBL/GenBank/DDBJ whole genome shotgun (WGS) entry which is preliminary data.</text>
</comment>
<protein>
    <submittedName>
        <fullName evidence="1">Uncharacterized protein</fullName>
    </submittedName>
</protein>
<reference evidence="1" key="1">
    <citation type="submission" date="2019-12" db="EMBL/GenBank/DDBJ databases">
        <title>Genome sequencing and annotation of Brassica cretica.</title>
        <authorList>
            <person name="Studholme D.J."/>
            <person name="Sarris P.F."/>
        </authorList>
    </citation>
    <scope>NUCLEOTIDE SEQUENCE</scope>
    <source>
        <strain evidence="1">PFS-102/07</strain>
        <tissue evidence="1">Leaf</tissue>
    </source>
</reference>
<name>A0A8S9JR82_BRACR</name>
<evidence type="ECO:0000313" key="1">
    <source>
        <dbReference type="EMBL" id="KAF2584007.1"/>
    </source>
</evidence>
<dbReference type="EMBL" id="QGKY02000246">
    <property type="protein sequence ID" value="KAF2584007.1"/>
    <property type="molecule type" value="Genomic_DNA"/>
</dbReference>
<proteinExistence type="predicted"/>